<feature type="domain" description="Pyrrolo-quinoline quinone repeat" evidence="1">
    <location>
        <begin position="128"/>
        <end position="262"/>
    </location>
</feature>
<dbReference type="Gene3D" id="2.130.10.10">
    <property type="entry name" value="YVTN repeat-like/Quinoprotein amine dehydrogenase"/>
    <property type="match status" value="1"/>
</dbReference>
<dbReference type="GO" id="GO:0016301">
    <property type="term" value="F:kinase activity"/>
    <property type="evidence" value="ECO:0007669"/>
    <property type="project" value="UniProtKB-KW"/>
</dbReference>
<dbReference type="Pfam" id="PF13360">
    <property type="entry name" value="PQQ_2"/>
    <property type="match status" value="2"/>
</dbReference>
<sequence>MSFSLRYLRFSLLLCTSLVTCKPTDPINPPSTPAHVDDAIYVGNADNKFVAVDAPTSLIRWQATVADYPIGRPTVANGVLYGADRSKTVSAFNTTTGMKQWESRLASSALSGTLLLDDKTCYVGADYGVIYALDRRNGIRQWTTTVGSSGLTLANNTLFATGTQRKLAARSATSGEQYWELPLTNPYTAPITDQDHVYILDEQTLYAIKQSTGVVRWKSTLSNVSGAYLALANGVLYVGANSKLLAINATSGTQKWEFPIYSHTSGFVYVHEGTVYAEGLEKLYAIEETTGRQKWAFDTPGNFQISDLNVLNGIVYVGNGDGTDQFYAVDATTGLKKWEYTTGYAHMALGYNAVYLTTWNKQLYALNLATGAKKWEVVAPEAWSTDLCVTDKSGNVIK</sequence>
<evidence type="ECO:0000313" key="3">
    <source>
        <dbReference type="Proteomes" id="UP000011058"/>
    </source>
</evidence>
<proteinExistence type="predicted"/>
<dbReference type="InterPro" id="IPR002372">
    <property type="entry name" value="PQQ_rpt_dom"/>
</dbReference>
<dbReference type="RefSeq" id="WP_015330464.1">
    <property type="nucleotide sequence ID" value="NC_020054.1"/>
</dbReference>
<dbReference type="PANTHER" id="PTHR34512:SF30">
    <property type="entry name" value="OUTER MEMBRANE PROTEIN ASSEMBLY FACTOR BAMB"/>
    <property type="match status" value="1"/>
</dbReference>
<organism evidence="2 3">
    <name type="scientific">Fibrella aestuarina BUZ 2</name>
    <dbReference type="NCBI Taxonomy" id="1166018"/>
    <lineage>
        <taxon>Bacteria</taxon>
        <taxon>Pseudomonadati</taxon>
        <taxon>Bacteroidota</taxon>
        <taxon>Cytophagia</taxon>
        <taxon>Cytophagales</taxon>
        <taxon>Spirosomataceae</taxon>
        <taxon>Fibrella</taxon>
    </lineage>
</organism>
<dbReference type="SUPFAM" id="SSF50998">
    <property type="entry name" value="Quinoprotein alcohol dehydrogenase-like"/>
    <property type="match status" value="1"/>
</dbReference>
<dbReference type="InterPro" id="IPR015943">
    <property type="entry name" value="WD40/YVTN_repeat-like_dom_sf"/>
</dbReference>
<feature type="domain" description="Pyrrolo-quinoline quinone repeat" evidence="1">
    <location>
        <begin position="264"/>
        <end position="382"/>
    </location>
</feature>
<dbReference type="Proteomes" id="UP000011058">
    <property type="component" value="Chromosome"/>
</dbReference>
<name>I0K5G2_9BACT</name>
<dbReference type="PANTHER" id="PTHR34512">
    <property type="entry name" value="CELL SURFACE PROTEIN"/>
    <property type="match status" value="1"/>
</dbReference>
<dbReference type="OrthoDB" id="7012117at2"/>
<protein>
    <submittedName>
        <fullName evidence="2">Serine/threonine-protein kinase afsK</fullName>
    </submittedName>
</protein>
<dbReference type="eggNOG" id="COG1520">
    <property type="taxonomic scope" value="Bacteria"/>
</dbReference>
<dbReference type="KEGG" id="fae:FAES_1355"/>
<dbReference type="Gene3D" id="2.40.10.480">
    <property type="match status" value="2"/>
</dbReference>
<keyword evidence="3" id="KW-1185">Reference proteome</keyword>
<gene>
    <name evidence="2" type="primary">pknD</name>
    <name evidence="2" type="ORF">FAES_1355</name>
</gene>
<reference evidence="2 3" key="1">
    <citation type="journal article" date="2012" name="J. Bacteriol.">
        <title>Genome Sequence of Fibrella aestuarina BUZ 2T, a Filamentous Marine Bacterium.</title>
        <authorList>
            <person name="Filippini M."/>
            <person name="Qi W."/>
            <person name="Blom J."/>
            <person name="Goesmann A."/>
            <person name="Smits T.H."/>
            <person name="Bagheri H.C."/>
        </authorList>
    </citation>
    <scope>NUCLEOTIDE SEQUENCE [LARGE SCALE GENOMIC DNA]</scope>
    <source>
        <strain evidence="3">BUZ 2T</strain>
    </source>
</reference>
<keyword evidence="2" id="KW-0808">Transferase</keyword>
<keyword evidence="2" id="KW-0418">Kinase</keyword>
<dbReference type="HOGENOM" id="CLU_692126_0_0_10"/>
<dbReference type="EMBL" id="HE796683">
    <property type="protein sequence ID" value="CCG99365.1"/>
    <property type="molecule type" value="Genomic_DNA"/>
</dbReference>
<accession>I0K5G2</accession>
<dbReference type="InterPro" id="IPR018391">
    <property type="entry name" value="PQQ_b-propeller_rpt"/>
</dbReference>
<dbReference type="STRING" id="1166018.FAES_1355"/>
<evidence type="ECO:0000313" key="2">
    <source>
        <dbReference type="EMBL" id="CCG99365.1"/>
    </source>
</evidence>
<dbReference type="InterPro" id="IPR011047">
    <property type="entry name" value="Quinoprotein_ADH-like_sf"/>
</dbReference>
<evidence type="ECO:0000259" key="1">
    <source>
        <dbReference type="Pfam" id="PF13360"/>
    </source>
</evidence>
<dbReference type="SMART" id="SM00564">
    <property type="entry name" value="PQQ"/>
    <property type="match status" value="9"/>
</dbReference>
<dbReference type="AlphaFoldDB" id="I0K5G2"/>